<dbReference type="InterPro" id="IPR006379">
    <property type="entry name" value="HAD-SF_hydro_IIB"/>
</dbReference>
<dbReference type="NCBIfam" id="TIGR00685">
    <property type="entry name" value="T6PP"/>
    <property type="match status" value="1"/>
</dbReference>
<dbReference type="EC" id="3.1.3.12" evidence="4"/>
<dbReference type="InterPro" id="IPR036412">
    <property type="entry name" value="HAD-like_sf"/>
</dbReference>
<keyword evidence="3 4" id="KW-0378">Hydrolase</keyword>
<comment type="pathway">
    <text evidence="1 4">Glycan biosynthesis; trehalose biosynthesis.</text>
</comment>
<sequence length="255" mass="27130">MPGARLLPDLARCAFFFDLDGTLAPLAPTPDAARVPAGTIALLQRLQQACGAVAIVSGRSQAVIDQMLAPLRLPVSGLHGAQWRGPDGRIWELSVNEDAAGRLLASLSAIADRYPGIRLEDKGLSYALHYRQAPEREAEIRLEACAAAEAVRDDYVVQYGKMVVEVKPRGVDKGQALERFMETEPFAARLPVMAGDDLTDEPAFAVVARLGGLAIKIGEGPSCARANLADPAALARWLEILLPPAGHRTGPALGN</sequence>
<evidence type="ECO:0000256" key="3">
    <source>
        <dbReference type="ARBA" id="ARBA00022801"/>
    </source>
</evidence>
<dbReference type="GO" id="GO:0004805">
    <property type="term" value="F:trehalose-phosphatase activity"/>
    <property type="evidence" value="ECO:0007669"/>
    <property type="project" value="UniProtKB-EC"/>
</dbReference>
<reference evidence="5 6" key="1">
    <citation type="submission" date="2018-10" db="EMBL/GenBank/DDBJ databases">
        <authorList>
            <person name="Criscuolo A."/>
        </authorList>
    </citation>
    <scope>NUCLEOTIDE SEQUENCE [LARGE SCALE GENOMIC DNA]</scope>
    <source>
        <strain evidence="5">DnA1</strain>
    </source>
</reference>
<keyword evidence="4" id="KW-0479">Metal-binding</keyword>
<dbReference type="Gene3D" id="3.40.50.1000">
    <property type="entry name" value="HAD superfamily/HAD-like"/>
    <property type="match status" value="1"/>
</dbReference>
<organism evidence="5 6">
    <name type="scientific">Pigmentiphaga humi</name>
    <dbReference type="NCBI Taxonomy" id="2478468"/>
    <lineage>
        <taxon>Bacteria</taxon>
        <taxon>Pseudomonadati</taxon>
        <taxon>Pseudomonadota</taxon>
        <taxon>Betaproteobacteria</taxon>
        <taxon>Burkholderiales</taxon>
        <taxon>Alcaligenaceae</taxon>
        <taxon>Pigmentiphaga</taxon>
    </lineage>
</organism>
<dbReference type="InterPro" id="IPR003337">
    <property type="entry name" value="Trehalose_PPase"/>
</dbReference>
<dbReference type="UniPathway" id="UPA00299"/>
<dbReference type="GO" id="GO:0046872">
    <property type="term" value="F:metal ion binding"/>
    <property type="evidence" value="ECO:0007669"/>
    <property type="project" value="UniProtKB-KW"/>
</dbReference>
<dbReference type="PANTHER" id="PTHR43768">
    <property type="entry name" value="TREHALOSE 6-PHOSPHATE PHOSPHATASE"/>
    <property type="match status" value="1"/>
</dbReference>
<dbReference type="EMBL" id="UWPJ01000015">
    <property type="protein sequence ID" value="VCU69640.1"/>
    <property type="molecule type" value="Genomic_DNA"/>
</dbReference>
<dbReference type="CDD" id="cd01627">
    <property type="entry name" value="HAD_TPP"/>
    <property type="match status" value="1"/>
</dbReference>
<gene>
    <name evidence="5" type="primary">otsB</name>
    <name evidence="5" type="ORF">PIGHUM_01703</name>
</gene>
<keyword evidence="6" id="KW-1185">Reference proteome</keyword>
<dbReference type="AlphaFoldDB" id="A0A3P4B1R5"/>
<dbReference type="RefSeq" id="WP_124079159.1">
    <property type="nucleotide sequence ID" value="NZ_UWPJ01000015.1"/>
</dbReference>
<dbReference type="Gene3D" id="3.30.70.1020">
    <property type="entry name" value="Trehalose-6-phosphate phosphatase related protein, domain 2"/>
    <property type="match status" value="1"/>
</dbReference>
<evidence type="ECO:0000313" key="5">
    <source>
        <dbReference type="EMBL" id="VCU69640.1"/>
    </source>
</evidence>
<evidence type="ECO:0000256" key="2">
    <source>
        <dbReference type="ARBA" id="ARBA00008770"/>
    </source>
</evidence>
<comment type="cofactor">
    <cofactor evidence="4">
        <name>Mg(2+)</name>
        <dbReference type="ChEBI" id="CHEBI:18420"/>
    </cofactor>
</comment>
<dbReference type="Proteomes" id="UP000277294">
    <property type="component" value="Unassembled WGS sequence"/>
</dbReference>
<dbReference type="GO" id="GO:0005992">
    <property type="term" value="P:trehalose biosynthetic process"/>
    <property type="evidence" value="ECO:0007669"/>
    <property type="project" value="UniProtKB-UniPathway"/>
</dbReference>
<comment type="similarity">
    <text evidence="2 4">Belongs to the trehalose phosphatase family.</text>
</comment>
<name>A0A3P4B1R5_9BURK</name>
<evidence type="ECO:0000313" key="6">
    <source>
        <dbReference type="Proteomes" id="UP000277294"/>
    </source>
</evidence>
<dbReference type="InterPro" id="IPR023214">
    <property type="entry name" value="HAD_sf"/>
</dbReference>
<dbReference type="PANTHER" id="PTHR43768:SF3">
    <property type="entry name" value="TREHALOSE 6-PHOSPHATE PHOSPHATASE"/>
    <property type="match status" value="1"/>
</dbReference>
<comment type="function">
    <text evidence="4">Removes the phosphate from trehalose 6-phosphate to produce free trehalose.</text>
</comment>
<dbReference type="Pfam" id="PF02358">
    <property type="entry name" value="Trehalose_PPase"/>
    <property type="match status" value="1"/>
</dbReference>
<evidence type="ECO:0000256" key="1">
    <source>
        <dbReference type="ARBA" id="ARBA00005199"/>
    </source>
</evidence>
<keyword evidence="4" id="KW-0460">Magnesium</keyword>
<evidence type="ECO:0000256" key="4">
    <source>
        <dbReference type="RuleBase" id="RU361117"/>
    </source>
</evidence>
<dbReference type="InterPro" id="IPR044651">
    <property type="entry name" value="OTSB-like"/>
</dbReference>
<protein>
    <recommendedName>
        <fullName evidence="4">Trehalose 6-phosphate phosphatase</fullName>
        <ecNumber evidence="4">3.1.3.12</ecNumber>
    </recommendedName>
</protein>
<comment type="catalytic activity">
    <reaction evidence="4">
        <text>alpha,alpha-trehalose 6-phosphate + H2O = alpha,alpha-trehalose + phosphate</text>
        <dbReference type="Rhea" id="RHEA:23420"/>
        <dbReference type="ChEBI" id="CHEBI:15377"/>
        <dbReference type="ChEBI" id="CHEBI:16551"/>
        <dbReference type="ChEBI" id="CHEBI:43474"/>
        <dbReference type="ChEBI" id="CHEBI:58429"/>
        <dbReference type="EC" id="3.1.3.12"/>
    </reaction>
</comment>
<proteinExistence type="inferred from homology"/>
<accession>A0A3P4B1R5</accession>
<dbReference type="NCBIfam" id="TIGR01484">
    <property type="entry name" value="HAD-SF-IIB"/>
    <property type="match status" value="1"/>
</dbReference>
<dbReference type="OrthoDB" id="9814913at2"/>
<dbReference type="SUPFAM" id="SSF56784">
    <property type="entry name" value="HAD-like"/>
    <property type="match status" value="1"/>
</dbReference>